<reference evidence="2 3" key="1">
    <citation type="submission" date="2014-05" db="EMBL/GenBank/DDBJ databases">
        <title>Genome Announcement of Sphingobium lucknowense F2.</title>
        <authorList>
            <person name="Lal R."/>
            <person name="Negi V."/>
            <person name="Lata P."/>
            <person name="Sangwan N."/>
            <person name="Gupta S.K."/>
            <person name="Rao D.L.N."/>
            <person name="Das S."/>
        </authorList>
    </citation>
    <scope>NUCLEOTIDE SEQUENCE [LARGE SCALE GENOMIC DNA]</scope>
    <source>
        <strain evidence="2 3">F2</strain>
    </source>
</reference>
<evidence type="ECO:0000313" key="2">
    <source>
        <dbReference type="EMBL" id="KER37708.1"/>
    </source>
</evidence>
<dbReference type="AlphaFoldDB" id="A0A8E0WVN0"/>
<gene>
    <name evidence="2" type="ORF">AL00_03835</name>
</gene>
<feature type="compositionally biased region" description="Basic and acidic residues" evidence="1">
    <location>
        <begin position="1"/>
        <end position="13"/>
    </location>
</feature>
<evidence type="ECO:0000313" key="3">
    <source>
        <dbReference type="Proteomes" id="UP000028135"/>
    </source>
</evidence>
<name>A0A8E0WVN0_9SPHN</name>
<organism evidence="2 3">
    <name type="scientific">Sphingobium indicum F2</name>
    <dbReference type="NCBI Taxonomy" id="1450518"/>
    <lineage>
        <taxon>Bacteria</taxon>
        <taxon>Pseudomonadati</taxon>
        <taxon>Pseudomonadota</taxon>
        <taxon>Alphaproteobacteria</taxon>
        <taxon>Sphingomonadales</taxon>
        <taxon>Sphingomonadaceae</taxon>
        <taxon>Sphingobium</taxon>
    </lineage>
</organism>
<protein>
    <submittedName>
        <fullName evidence="2">Uncharacterized protein</fullName>
    </submittedName>
</protein>
<dbReference type="EMBL" id="JANF02000010">
    <property type="protein sequence ID" value="KER37708.1"/>
    <property type="molecule type" value="Genomic_DNA"/>
</dbReference>
<sequence>MHDLGGIRERETIEEGVDNARTAAKPSNKIGVPDPAIWRDQFGSLFQNVMSACAVRRRQIGSAEDVTASRTTRQQHPAMMRAAGYFRHIPPGPAPRPAGDRPAALFDIRSQAVRADTGKIAAMTDVADAAYQFAGEHASIVGVGDRVVDQCFERDATQPRDIGLAVPTLQIMDDVTRVTVGQWHLPYKFRAASAPMAQGKTIEHCPARFERRSPHA</sequence>
<feature type="region of interest" description="Disordered" evidence="1">
    <location>
        <begin position="1"/>
        <end position="29"/>
    </location>
</feature>
<proteinExistence type="predicted"/>
<dbReference type="Proteomes" id="UP000028135">
    <property type="component" value="Unassembled WGS sequence"/>
</dbReference>
<comment type="caution">
    <text evidence="2">The sequence shown here is derived from an EMBL/GenBank/DDBJ whole genome shotgun (WGS) entry which is preliminary data.</text>
</comment>
<accession>A0A8E0WVN0</accession>
<evidence type="ECO:0000256" key="1">
    <source>
        <dbReference type="SAM" id="MobiDB-lite"/>
    </source>
</evidence>